<organism evidence="1 2">
    <name type="scientific">Araneus ventricosus</name>
    <name type="common">Orbweaver spider</name>
    <name type="synonym">Epeira ventricosa</name>
    <dbReference type="NCBI Taxonomy" id="182803"/>
    <lineage>
        <taxon>Eukaryota</taxon>
        <taxon>Metazoa</taxon>
        <taxon>Ecdysozoa</taxon>
        <taxon>Arthropoda</taxon>
        <taxon>Chelicerata</taxon>
        <taxon>Arachnida</taxon>
        <taxon>Araneae</taxon>
        <taxon>Araneomorphae</taxon>
        <taxon>Entelegynae</taxon>
        <taxon>Araneoidea</taxon>
        <taxon>Araneidae</taxon>
        <taxon>Araneus</taxon>
    </lineage>
</organism>
<dbReference type="GO" id="GO:0003676">
    <property type="term" value="F:nucleic acid binding"/>
    <property type="evidence" value="ECO:0007669"/>
    <property type="project" value="InterPro"/>
</dbReference>
<evidence type="ECO:0008006" key="3">
    <source>
        <dbReference type="Google" id="ProtNLM"/>
    </source>
</evidence>
<dbReference type="AlphaFoldDB" id="A0A4Y2QXA0"/>
<dbReference type="PANTHER" id="PTHR46060">
    <property type="entry name" value="MARINER MOS1 TRANSPOSASE-LIKE PROTEIN"/>
    <property type="match status" value="1"/>
</dbReference>
<keyword evidence="2" id="KW-1185">Reference proteome</keyword>
<dbReference type="PANTHER" id="PTHR46060:SF1">
    <property type="entry name" value="MARINER MOS1 TRANSPOSASE-LIKE PROTEIN"/>
    <property type="match status" value="1"/>
</dbReference>
<dbReference type="EMBL" id="BGPR01015084">
    <property type="protein sequence ID" value="GBN67951.1"/>
    <property type="molecule type" value="Genomic_DNA"/>
</dbReference>
<dbReference type="Gene3D" id="3.30.420.10">
    <property type="entry name" value="Ribonuclease H-like superfamily/Ribonuclease H"/>
    <property type="match status" value="1"/>
</dbReference>
<accession>A0A4Y2QXA0</accession>
<evidence type="ECO:0000313" key="2">
    <source>
        <dbReference type="Proteomes" id="UP000499080"/>
    </source>
</evidence>
<gene>
    <name evidence="1" type="ORF">AVEN_53103_1</name>
</gene>
<evidence type="ECO:0000313" key="1">
    <source>
        <dbReference type="EMBL" id="GBN67951.1"/>
    </source>
</evidence>
<comment type="caution">
    <text evidence="1">The sequence shown here is derived from an EMBL/GenBank/DDBJ whole genome shotgun (WGS) entry which is preliminary data.</text>
</comment>
<name>A0A4Y2QXA0_ARAVE</name>
<reference evidence="1 2" key="1">
    <citation type="journal article" date="2019" name="Sci. Rep.">
        <title>Orb-weaving spider Araneus ventricosus genome elucidates the spidroin gene catalogue.</title>
        <authorList>
            <person name="Kono N."/>
            <person name="Nakamura H."/>
            <person name="Ohtoshi R."/>
            <person name="Moran D.A.P."/>
            <person name="Shinohara A."/>
            <person name="Yoshida Y."/>
            <person name="Fujiwara M."/>
            <person name="Mori M."/>
            <person name="Tomita M."/>
            <person name="Arakawa K."/>
        </authorList>
    </citation>
    <scope>NUCLEOTIDE SEQUENCE [LARGE SCALE GENOMIC DNA]</scope>
</reference>
<dbReference type="InterPro" id="IPR052709">
    <property type="entry name" value="Transposase-MT_Hybrid"/>
</dbReference>
<dbReference type="Proteomes" id="UP000499080">
    <property type="component" value="Unassembled WGS sequence"/>
</dbReference>
<protein>
    <recommendedName>
        <fullName evidence="3">Histone-lysine N-methyltransferase SETMAR</fullName>
    </recommendedName>
</protein>
<sequence>MVNTAVSCQTLRRLRRAILTSRVVLIRENTRSHNAIVTQQLLEQFKWGVSDHPAYSPDLATRDFHLFPELKNWLGGQSFQKNGEIQSNVKARTFFEEGIGDLIHRYENCLNLHGDYVEN</sequence>
<dbReference type="InterPro" id="IPR036397">
    <property type="entry name" value="RNaseH_sf"/>
</dbReference>
<proteinExistence type="predicted"/>